<organism evidence="1">
    <name type="scientific">viral metagenome</name>
    <dbReference type="NCBI Taxonomy" id="1070528"/>
    <lineage>
        <taxon>unclassified sequences</taxon>
        <taxon>metagenomes</taxon>
        <taxon>organismal metagenomes</taxon>
    </lineage>
</organism>
<reference evidence="1" key="1">
    <citation type="submission" date="2020-03" db="EMBL/GenBank/DDBJ databases">
        <title>The deep terrestrial virosphere.</title>
        <authorList>
            <person name="Holmfeldt K."/>
            <person name="Nilsson E."/>
            <person name="Simone D."/>
            <person name="Lopez-Fernandez M."/>
            <person name="Wu X."/>
            <person name="de Brujin I."/>
            <person name="Lundin D."/>
            <person name="Andersson A."/>
            <person name="Bertilsson S."/>
            <person name="Dopson M."/>
        </authorList>
    </citation>
    <scope>NUCLEOTIDE SEQUENCE</scope>
    <source>
        <strain evidence="2">MM415A02338</strain>
        <strain evidence="1">MM415B00380</strain>
    </source>
</reference>
<evidence type="ECO:0000313" key="1">
    <source>
        <dbReference type="EMBL" id="QJA65797.1"/>
    </source>
</evidence>
<gene>
    <name evidence="2" type="ORF">MM415A02338_0003</name>
    <name evidence="1" type="ORF">MM415B00380_0049</name>
</gene>
<sequence length="174" mass="19261">MRLTVEKVLETDPCSSWTRERIEALIAPRKYVLHGTALRDSRVPIDDRIWLGIALLDDSRRRLFACDCAEWSLGRERDAGHELDPRSWAAVEVARRYARGEATDEELTAARAAAWAAAWAAAGNSARAAAWDSARNPARTAARDSAWAAARAAAWAAERSWQIERLITYLGAAS</sequence>
<dbReference type="AlphaFoldDB" id="A0A6M3J9T7"/>
<dbReference type="EMBL" id="MT141544">
    <property type="protein sequence ID" value="QJA65797.1"/>
    <property type="molecule type" value="Genomic_DNA"/>
</dbReference>
<accession>A0A6M3J9T7</accession>
<evidence type="ECO:0000313" key="2">
    <source>
        <dbReference type="EMBL" id="QJA73475.1"/>
    </source>
</evidence>
<protein>
    <submittedName>
        <fullName evidence="1">Uncharacterized protein</fullName>
    </submittedName>
</protein>
<dbReference type="EMBL" id="MT142030">
    <property type="protein sequence ID" value="QJA73475.1"/>
    <property type="molecule type" value="Genomic_DNA"/>
</dbReference>
<name>A0A6M3J9T7_9ZZZZ</name>
<proteinExistence type="predicted"/>